<keyword evidence="5" id="KW-1185">Reference proteome</keyword>
<evidence type="ECO:0000313" key="4">
    <source>
        <dbReference type="EMBL" id="SER10521.1"/>
    </source>
</evidence>
<evidence type="ECO:0000313" key="5">
    <source>
        <dbReference type="Proteomes" id="UP000199572"/>
    </source>
</evidence>
<dbReference type="PANTHER" id="PTHR30273">
    <property type="entry name" value="PERIPLASMIC SIGNAL SENSOR AND SIGMA FACTOR ACTIVATOR FECR-RELATED"/>
    <property type="match status" value="1"/>
</dbReference>
<feature type="transmembrane region" description="Helical" evidence="1">
    <location>
        <begin position="98"/>
        <end position="117"/>
    </location>
</feature>
<evidence type="ECO:0000259" key="2">
    <source>
        <dbReference type="Pfam" id="PF04773"/>
    </source>
</evidence>
<dbReference type="Pfam" id="PF16344">
    <property type="entry name" value="FecR_C"/>
    <property type="match status" value="1"/>
</dbReference>
<dbReference type="PANTHER" id="PTHR30273:SF2">
    <property type="entry name" value="PROTEIN FECR"/>
    <property type="match status" value="1"/>
</dbReference>
<keyword evidence="1" id="KW-0472">Membrane</keyword>
<organism evidence="4 5">
    <name type="scientific">Pedobacter rhizosphaerae</name>
    <dbReference type="NCBI Taxonomy" id="390241"/>
    <lineage>
        <taxon>Bacteria</taxon>
        <taxon>Pseudomonadati</taxon>
        <taxon>Bacteroidota</taxon>
        <taxon>Sphingobacteriia</taxon>
        <taxon>Sphingobacteriales</taxon>
        <taxon>Sphingobacteriaceae</taxon>
        <taxon>Pedobacter</taxon>
    </lineage>
</organism>
<proteinExistence type="predicted"/>
<dbReference type="EMBL" id="FOGG01000004">
    <property type="protein sequence ID" value="SER10521.1"/>
    <property type="molecule type" value="Genomic_DNA"/>
</dbReference>
<dbReference type="InterPro" id="IPR032508">
    <property type="entry name" value="FecR_C"/>
</dbReference>
<evidence type="ECO:0000259" key="3">
    <source>
        <dbReference type="Pfam" id="PF16344"/>
    </source>
</evidence>
<feature type="domain" description="Protein FecR C-terminal" evidence="3">
    <location>
        <begin position="268"/>
        <end position="334"/>
    </location>
</feature>
<dbReference type="InterPro" id="IPR012373">
    <property type="entry name" value="Ferrdict_sens_TM"/>
</dbReference>
<dbReference type="Proteomes" id="UP000199572">
    <property type="component" value="Unassembled WGS sequence"/>
</dbReference>
<dbReference type="InterPro" id="IPR006860">
    <property type="entry name" value="FecR"/>
</dbReference>
<sequence length="338" mass="39079">MNYNLYQAEDFASNESFIAYYLRTDDAAIQYWEDWISRHPEKMDEIFNAEQLLSKLNIRLPEEEFDQEFERFESFLKSESAWNNPIQPQRRSFKGTKLVLALSIFVVCLLTGLFFYYQGQDRLHSTAYIVKQNGFGKISRLWLSDGTKVTLNANSSLKFPKAFNTDHRDVELQGEAFFEVAKDKNRPFTVFAKGTQTHVLGTKFNVSAYTNEELVKVALVEGSIELQARETDKVILKPAEMATYSSATGLTLSSFNHDEVTAWKDGILVFHNAPFEEIAKQFKRMYNIELINESKVVNWSYSGQFDKADYISVIKNICFAKNLKFIQQNQTITLKSKR</sequence>
<keyword evidence="1" id="KW-0812">Transmembrane</keyword>
<dbReference type="STRING" id="390241.SAMN04488023_104137"/>
<protein>
    <submittedName>
        <fullName evidence="4">FecR family protein</fullName>
    </submittedName>
</protein>
<dbReference type="PIRSF" id="PIRSF018266">
    <property type="entry name" value="FecR"/>
    <property type="match status" value="1"/>
</dbReference>
<feature type="domain" description="FecR protein" evidence="2">
    <location>
        <begin position="136"/>
        <end position="225"/>
    </location>
</feature>
<dbReference type="AlphaFoldDB" id="A0A1H9LGA7"/>
<dbReference type="Pfam" id="PF04773">
    <property type="entry name" value="FecR"/>
    <property type="match status" value="1"/>
</dbReference>
<evidence type="ECO:0000256" key="1">
    <source>
        <dbReference type="SAM" id="Phobius"/>
    </source>
</evidence>
<dbReference type="OrthoDB" id="1523735at2"/>
<dbReference type="GO" id="GO:0016989">
    <property type="term" value="F:sigma factor antagonist activity"/>
    <property type="evidence" value="ECO:0007669"/>
    <property type="project" value="TreeGrafter"/>
</dbReference>
<dbReference type="Gene3D" id="3.55.50.30">
    <property type="match status" value="1"/>
</dbReference>
<dbReference type="Gene3D" id="2.60.120.1440">
    <property type="match status" value="1"/>
</dbReference>
<gene>
    <name evidence="4" type="ORF">SAMN04488023_104137</name>
</gene>
<name>A0A1H9LGA7_9SPHI</name>
<accession>A0A1H9LGA7</accession>
<keyword evidence="1" id="KW-1133">Transmembrane helix</keyword>
<dbReference type="RefSeq" id="WP_090881932.1">
    <property type="nucleotide sequence ID" value="NZ_FOGG01000004.1"/>
</dbReference>
<reference evidence="4 5" key="1">
    <citation type="submission" date="2016-10" db="EMBL/GenBank/DDBJ databases">
        <authorList>
            <person name="de Groot N.N."/>
        </authorList>
    </citation>
    <scope>NUCLEOTIDE SEQUENCE [LARGE SCALE GENOMIC DNA]</scope>
    <source>
        <strain evidence="4 5">DSM 18610</strain>
    </source>
</reference>